<dbReference type="PROSITE" id="PS01079">
    <property type="entry name" value="MOCF_BIOSYNTHESIS_2"/>
    <property type="match status" value="1"/>
</dbReference>
<comment type="pathway">
    <text evidence="3 10">Cofactor biosynthesis; molybdopterin biosynthesis.</text>
</comment>
<organism evidence="12 13">
    <name type="scientific">Dethiobacter alkaliphilus AHT 1</name>
    <dbReference type="NCBI Taxonomy" id="555088"/>
    <lineage>
        <taxon>Bacteria</taxon>
        <taxon>Bacillati</taxon>
        <taxon>Bacillota</taxon>
        <taxon>Dethiobacteria</taxon>
        <taxon>Dethiobacterales</taxon>
        <taxon>Dethiobacteraceae</taxon>
        <taxon>Dethiobacter</taxon>
    </lineage>
</organism>
<dbReference type="eggNOG" id="COG1910">
    <property type="taxonomic scope" value="Bacteria"/>
</dbReference>
<keyword evidence="13" id="KW-1185">Reference proteome</keyword>
<dbReference type="Gene3D" id="2.170.190.11">
    <property type="entry name" value="Molybdopterin biosynthesis moea protein, domain 3"/>
    <property type="match status" value="1"/>
</dbReference>
<dbReference type="SUPFAM" id="SSF63882">
    <property type="entry name" value="MoeA N-terminal region -like"/>
    <property type="match status" value="1"/>
</dbReference>
<dbReference type="EC" id="2.10.1.1" evidence="5 10"/>
<comment type="function">
    <text evidence="1 10">Catalyzes the insertion of molybdate into adenylated molybdopterin with the concomitant release of AMP.</text>
</comment>
<evidence type="ECO:0000256" key="1">
    <source>
        <dbReference type="ARBA" id="ARBA00002901"/>
    </source>
</evidence>
<dbReference type="SUPFAM" id="SSF63867">
    <property type="entry name" value="MoeA C-terminal domain-like"/>
    <property type="match status" value="1"/>
</dbReference>
<dbReference type="Gene3D" id="3.40.190.10">
    <property type="entry name" value="Periplasmic binding protein-like II"/>
    <property type="match status" value="1"/>
</dbReference>
<dbReference type="CDD" id="cd00887">
    <property type="entry name" value="MoeA"/>
    <property type="match status" value="1"/>
</dbReference>
<comment type="catalytic activity">
    <reaction evidence="9">
        <text>adenylyl-molybdopterin + molybdate = Mo-molybdopterin + AMP + H(+)</text>
        <dbReference type="Rhea" id="RHEA:35047"/>
        <dbReference type="ChEBI" id="CHEBI:15378"/>
        <dbReference type="ChEBI" id="CHEBI:36264"/>
        <dbReference type="ChEBI" id="CHEBI:62727"/>
        <dbReference type="ChEBI" id="CHEBI:71302"/>
        <dbReference type="ChEBI" id="CHEBI:456215"/>
        <dbReference type="EC" id="2.10.1.1"/>
    </reaction>
</comment>
<evidence type="ECO:0000256" key="7">
    <source>
        <dbReference type="ARBA" id="ARBA00022505"/>
    </source>
</evidence>
<dbReference type="InterPro" id="IPR008284">
    <property type="entry name" value="MoCF_biosynth_CS"/>
</dbReference>
<comment type="caution">
    <text evidence="12">The sequence shown here is derived from an EMBL/GenBank/DDBJ whole genome shotgun (WGS) entry which is preliminary data.</text>
</comment>
<dbReference type="SMART" id="SM00852">
    <property type="entry name" value="MoCF_biosynth"/>
    <property type="match status" value="1"/>
</dbReference>
<dbReference type="STRING" id="555088.DealDRAFT_1852"/>
<dbReference type="eggNOG" id="COG0303">
    <property type="taxonomic scope" value="Bacteria"/>
</dbReference>
<dbReference type="AlphaFoldDB" id="C0GH93"/>
<name>C0GH93_DETAL</name>
<dbReference type="Pfam" id="PF03453">
    <property type="entry name" value="MoeA_N"/>
    <property type="match status" value="1"/>
</dbReference>
<keyword evidence="7 10" id="KW-0500">Molybdenum</keyword>
<dbReference type="Gene3D" id="2.40.340.10">
    <property type="entry name" value="MoeA, C-terminal, domain IV"/>
    <property type="match status" value="1"/>
</dbReference>
<dbReference type="InterPro" id="IPR038987">
    <property type="entry name" value="MoeA-like"/>
</dbReference>
<dbReference type="Gene3D" id="3.40.980.10">
    <property type="entry name" value="MoaB/Mog-like domain"/>
    <property type="match status" value="1"/>
</dbReference>
<evidence type="ECO:0000256" key="3">
    <source>
        <dbReference type="ARBA" id="ARBA00005046"/>
    </source>
</evidence>
<dbReference type="GO" id="GO:0005829">
    <property type="term" value="C:cytosol"/>
    <property type="evidence" value="ECO:0007669"/>
    <property type="project" value="TreeGrafter"/>
</dbReference>
<dbReference type="Pfam" id="PF03454">
    <property type="entry name" value="MoeA_C"/>
    <property type="match status" value="1"/>
</dbReference>
<dbReference type="NCBIfam" id="NF011068">
    <property type="entry name" value="PRK14498.1"/>
    <property type="match status" value="1"/>
</dbReference>
<dbReference type="PANTHER" id="PTHR10192">
    <property type="entry name" value="MOLYBDOPTERIN BIOSYNTHESIS PROTEIN"/>
    <property type="match status" value="1"/>
</dbReference>
<dbReference type="GO" id="GO:0046872">
    <property type="term" value="F:metal ion binding"/>
    <property type="evidence" value="ECO:0007669"/>
    <property type="project" value="UniProtKB-UniRule"/>
</dbReference>
<dbReference type="Proteomes" id="UP000006443">
    <property type="component" value="Unassembled WGS sequence"/>
</dbReference>
<keyword evidence="10" id="KW-0479">Metal-binding</keyword>
<evidence type="ECO:0000256" key="2">
    <source>
        <dbReference type="ARBA" id="ARBA00003487"/>
    </source>
</evidence>
<dbReference type="InterPro" id="IPR036135">
    <property type="entry name" value="MoeA_linker/N_sf"/>
</dbReference>
<dbReference type="InterPro" id="IPR036688">
    <property type="entry name" value="MoeA_C_domain_IV_sf"/>
</dbReference>
<keyword evidence="8 10" id="KW-0501">Molybdenum cofactor biosynthesis</keyword>
<dbReference type="PANTHER" id="PTHR10192:SF16">
    <property type="entry name" value="MOLYBDOPTERIN MOLYBDENUMTRANSFERASE"/>
    <property type="match status" value="1"/>
</dbReference>
<sequence length="637" mass="68121">MKEKRRRYLHNTSIEDALNLFFQKGWQETAGETVEVTAAVGRVTAQAVFAKISSPHYHAAAMDGVAVRSQDTVGAAETAPKRLRLNEQAFPVDTGNALPAGCDAVIMAEDITEFAEEVEITASVAPWQHVRPIGEDIVATEMLLPAGHRLSGVDAGALLAGGITQVEVRKQPKVTVIPTGNELVTPGTPPGPGQIIEYNSTVFSALVSEWGGEPLRHDIVRDNFDQILEAVANAAQNSDVVLINAGSSAGRRDYTADVVAQLGEVLVHGVAVRPGKPVILGVVEKTPVIGVPGYPVSAVVALEIFLKPLLYRLQGLAEPARPTLRSVFSRQVTSPLSAEEWVRVKVGRVGERYVATPLSRGSGVITSLVRADGIVRIPQQKEGLVAGEEVDVELLRAPDHIDRTVVCIGSHDLTLDILGDLLSRTYPGHTLSSAHVGSTGGIMALRRKEAHLAGVHLLHEETGQYNIPFLKQFLPDVPVTLVTLVEREQGLMVPAGNPKGIADIEDLTRPDVSFVNRQRGAGTRLLLDARLKEKGISAEAISGYDREEYTHLSVAAAVAAGSADTGLGVAAAAKSLGLDFIPLAKERYDLAIPQASLQDENVIKLLEVARSTEFKQTVDGLDGYHTDKTGEIAYQGE</sequence>
<evidence type="ECO:0000256" key="5">
    <source>
        <dbReference type="ARBA" id="ARBA00013269"/>
    </source>
</evidence>
<dbReference type="InterPro" id="IPR024370">
    <property type="entry name" value="PBP_domain"/>
</dbReference>
<dbReference type="Pfam" id="PF12727">
    <property type="entry name" value="PBP_like"/>
    <property type="match status" value="1"/>
</dbReference>
<dbReference type="InterPro" id="IPR005110">
    <property type="entry name" value="MoeA_linker/N"/>
</dbReference>
<dbReference type="Pfam" id="PF00994">
    <property type="entry name" value="MoCF_biosynth"/>
    <property type="match status" value="1"/>
</dbReference>
<dbReference type="RefSeq" id="WP_008516795.1">
    <property type="nucleotide sequence ID" value="NZ_ACJM01000008.1"/>
</dbReference>
<feature type="domain" description="MoaB/Mog" evidence="11">
    <location>
        <begin position="175"/>
        <end position="312"/>
    </location>
</feature>
<dbReference type="UniPathway" id="UPA00344"/>
<evidence type="ECO:0000256" key="4">
    <source>
        <dbReference type="ARBA" id="ARBA00010763"/>
    </source>
</evidence>
<evidence type="ECO:0000256" key="9">
    <source>
        <dbReference type="ARBA" id="ARBA00047317"/>
    </source>
</evidence>
<evidence type="ECO:0000313" key="13">
    <source>
        <dbReference type="Proteomes" id="UP000006443"/>
    </source>
</evidence>
<dbReference type="EMBL" id="ACJM01000008">
    <property type="protein sequence ID" value="EEG77395.1"/>
    <property type="molecule type" value="Genomic_DNA"/>
</dbReference>
<dbReference type="SUPFAM" id="SSF53850">
    <property type="entry name" value="Periplasmic binding protein-like II"/>
    <property type="match status" value="1"/>
</dbReference>
<dbReference type="FunFam" id="2.40.340.10:FF:000005">
    <property type="entry name" value="Molybdopterin molybdenumtransferase MoeA"/>
    <property type="match status" value="1"/>
</dbReference>
<evidence type="ECO:0000256" key="8">
    <source>
        <dbReference type="ARBA" id="ARBA00023150"/>
    </source>
</evidence>
<comment type="cofactor">
    <cofactor evidence="10">
        <name>Mg(2+)</name>
        <dbReference type="ChEBI" id="CHEBI:18420"/>
    </cofactor>
</comment>
<comment type="similarity">
    <text evidence="4 10">Belongs to the MoeA family.</text>
</comment>
<dbReference type="Gene3D" id="3.90.105.10">
    <property type="entry name" value="Molybdopterin biosynthesis moea protein, domain 2"/>
    <property type="match status" value="1"/>
</dbReference>
<evidence type="ECO:0000256" key="10">
    <source>
        <dbReference type="RuleBase" id="RU365090"/>
    </source>
</evidence>
<dbReference type="InterPro" id="IPR001453">
    <property type="entry name" value="MoaB/Mog_dom"/>
</dbReference>
<proteinExistence type="inferred from homology"/>
<accession>C0GH93</accession>
<gene>
    <name evidence="12" type="ORF">DealDRAFT_1852</name>
</gene>
<dbReference type="GO" id="GO:0061599">
    <property type="term" value="F:molybdopterin molybdotransferase activity"/>
    <property type="evidence" value="ECO:0007669"/>
    <property type="project" value="UniProtKB-UniRule"/>
</dbReference>
<keyword evidence="10" id="KW-0808">Transferase</keyword>
<keyword evidence="10" id="KW-0460">Magnesium</keyword>
<protein>
    <recommendedName>
        <fullName evidence="6 10">Molybdopterin molybdenumtransferase</fullName>
        <ecNumber evidence="5 10">2.10.1.1</ecNumber>
    </recommendedName>
</protein>
<evidence type="ECO:0000259" key="11">
    <source>
        <dbReference type="SMART" id="SM00852"/>
    </source>
</evidence>
<evidence type="ECO:0000313" key="12">
    <source>
        <dbReference type="EMBL" id="EEG77395.1"/>
    </source>
</evidence>
<dbReference type="SUPFAM" id="SSF53218">
    <property type="entry name" value="Molybdenum cofactor biosynthesis proteins"/>
    <property type="match status" value="1"/>
</dbReference>
<dbReference type="GO" id="GO:0006777">
    <property type="term" value="P:Mo-molybdopterin cofactor biosynthetic process"/>
    <property type="evidence" value="ECO:0007669"/>
    <property type="project" value="UniProtKB-UniRule"/>
</dbReference>
<reference evidence="12 13" key="1">
    <citation type="submission" date="2009-02" db="EMBL/GenBank/DDBJ databases">
        <title>Sequencing of the draft genome and assembly of Dethiobacter alkaliphilus AHT 1.</title>
        <authorList>
            <consortium name="US DOE Joint Genome Institute (JGI-PGF)"/>
            <person name="Lucas S."/>
            <person name="Copeland A."/>
            <person name="Lapidus A."/>
            <person name="Glavina del Rio T."/>
            <person name="Dalin E."/>
            <person name="Tice H."/>
            <person name="Bruce D."/>
            <person name="Goodwin L."/>
            <person name="Pitluck S."/>
            <person name="Larimer F."/>
            <person name="Land M.L."/>
            <person name="Hauser L."/>
            <person name="Muyzer G."/>
        </authorList>
    </citation>
    <scope>NUCLEOTIDE SEQUENCE [LARGE SCALE GENOMIC DNA]</scope>
    <source>
        <strain evidence="12 13">AHT 1</strain>
    </source>
</reference>
<evidence type="ECO:0000256" key="6">
    <source>
        <dbReference type="ARBA" id="ARBA00021108"/>
    </source>
</evidence>
<dbReference type="NCBIfam" id="TIGR00177">
    <property type="entry name" value="molyb_syn"/>
    <property type="match status" value="1"/>
</dbReference>
<comment type="function">
    <text evidence="2">May be involved in the biosynthesis of molybdopterin.</text>
</comment>
<dbReference type="InterPro" id="IPR005111">
    <property type="entry name" value="MoeA_C_domain_IV"/>
</dbReference>
<dbReference type="InterPro" id="IPR036425">
    <property type="entry name" value="MoaB/Mog-like_dom_sf"/>
</dbReference>
<dbReference type="OrthoDB" id="9804758at2"/>